<evidence type="ECO:0000313" key="1">
    <source>
        <dbReference type="EMBL" id="KAK3255451.1"/>
    </source>
</evidence>
<protein>
    <submittedName>
        <fullName evidence="1">Uncharacterized protein</fullName>
    </submittedName>
</protein>
<proteinExistence type="predicted"/>
<comment type="caution">
    <text evidence="1">The sequence shown here is derived from an EMBL/GenBank/DDBJ whole genome shotgun (WGS) entry which is preliminary data.</text>
</comment>
<dbReference type="Proteomes" id="UP001190700">
    <property type="component" value="Unassembled WGS sequence"/>
</dbReference>
<reference evidence="1 2" key="1">
    <citation type="journal article" date="2015" name="Genome Biol. Evol.">
        <title>Comparative Genomics of a Bacterivorous Green Alga Reveals Evolutionary Causalities and Consequences of Phago-Mixotrophic Mode of Nutrition.</title>
        <authorList>
            <person name="Burns J.A."/>
            <person name="Paasch A."/>
            <person name="Narechania A."/>
            <person name="Kim E."/>
        </authorList>
    </citation>
    <scope>NUCLEOTIDE SEQUENCE [LARGE SCALE GENOMIC DNA]</scope>
    <source>
        <strain evidence="1 2">PLY_AMNH</strain>
    </source>
</reference>
<name>A0AAE0KNZ0_9CHLO</name>
<organism evidence="1 2">
    <name type="scientific">Cymbomonas tetramitiformis</name>
    <dbReference type="NCBI Taxonomy" id="36881"/>
    <lineage>
        <taxon>Eukaryota</taxon>
        <taxon>Viridiplantae</taxon>
        <taxon>Chlorophyta</taxon>
        <taxon>Pyramimonadophyceae</taxon>
        <taxon>Pyramimonadales</taxon>
        <taxon>Pyramimonadaceae</taxon>
        <taxon>Cymbomonas</taxon>
    </lineage>
</organism>
<keyword evidence="2" id="KW-1185">Reference proteome</keyword>
<dbReference type="AlphaFoldDB" id="A0AAE0KNZ0"/>
<evidence type="ECO:0000313" key="2">
    <source>
        <dbReference type="Proteomes" id="UP001190700"/>
    </source>
</evidence>
<accession>A0AAE0KNZ0</accession>
<sequence>MDWLQNEKEPPTFEDVGERVFTAHNTFKGAFALLSNHYTMIQLRASTESDATAHGGADALRAKLALIEEEVHAGSDGLVTDSVLTKWLKEFDTTKAKAVMQTHAKASAKVSTSRDLQGGKAKAGRLAELVKVKAVAGVPGAEAGDEQVASCDSGG</sequence>
<gene>
    <name evidence="1" type="ORF">CYMTET_35363</name>
</gene>
<dbReference type="EMBL" id="LGRX02022587">
    <property type="protein sequence ID" value="KAK3255451.1"/>
    <property type="molecule type" value="Genomic_DNA"/>
</dbReference>